<evidence type="ECO:0000256" key="1">
    <source>
        <dbReference type="SAM" id="MobiDB-lite"/>
    </source>
</evidence>
<feature type="region of interest" description="Disordered" evidence="1">
    <location>
        <begin position="13"/>
        <end position="43"/>
    </location>
</feature>
<dbReference type="AlphaFoldDB" id="V5B0Q1"/>
<reference evidence="2 3" key="1">
    <citation type="journal article" date="2014" name="Genome Announc.">
        <title>Trypanosoma cruzi Clone Dm28c Draft Genome Sequence.</title>
        <authorList>
            <person name="Grisard E.C."/>
            <person name="Teixeira S.M."/>
            <person name="de Almeida L.G."/>
            <person name="Stoco P.H."/>
            <person name="Gerber A.L."/>
            <person name="Talavera-Lopez C."/>
            <person name="Lima O.C."/>
            <person name="Andersson B."/>
            <person name="de Vasconcelos A.T."/>
        </authorList>
    </citation>
    <scope>NUCLEOTIDE SEQUENCE [LARGE SCALE GENOMIC DNA]</scope>
    <source>
        <strain evidence="2 3">Dm28c</strain>
    </source>
</reference>
<protein>
    <submittedName>
        <fullName evidence="2">Uncharacterized protein</fullName>
    </submittedName>
</protein>
<dbReference type="VEuPathDB" id="TriTrypDB:TCDM_11346"/>
<gene>
    <name evidence="2" type="ORF">TCDM_11346</name>
</gene>
<accession>V5B0Q1</accession>
<evidence type="ECO:0000313" key="3">
    <source>
        <dbReference type="Proteomes" id="UP000017861"/>
    </source>
</evidence>
<feature type="compositionally biased region" description="Basic and acidic residues" evidence="1">
    <location>
        <begin position="33"/>
        <end position="43"/>
    </location>
</feature>
<sequence length="78" mass="8922">MWLCVPADTRGKEVKTGAEHVKGRTNKNSTAEVHGRNKEKKTAQAHDIALQTKQRQFIKKLNKNKFKKIHLHPSTPHT</sequence>
<dbReference type="EMBL" id="AYLP01000341">
    <property type="protein sequence ID" value="ESS61084.1"/>
    <property type="molecule type" value="Genomic_DNA"/>
</dbReference>
<organism evidence="2 3">
    <name type="scientific">Trypanosoma cruzi Dm28c</name>
    <dbReference type="NCBI Taxonomy" id="1416333"/>
    <lineage>
        <taxon>Eukaryota</taxon>
        <taxon>Discoba</taxon>
        <taxon>Euglenozoa</taxon>
        <taxon>Kinetoplastea</taxon>
        <taxon>Metakinetoplastina</taxon>
        <taxon>Trypanosomatida</taxon>
        <taxon>Trypanosomatidae</taxon>
        <taxon>Trypanosoma</taxon>
        <taxon>Schizotrypanum</taxon>
    </lineage>
</organism>
<comment type="caution">
    <text evidence="2">The sequence shown here is derived from an EMBL/GenBank/DDBJ whole genome shotgun (WGS) entry which is preliminary data.</text>
</comment>
<proteinExistence type="predicted"/>
<name>V5B0Q1_TRYCR</name>
<evidence type="ECO:0000313" key="2">
    <source>
        <dbReference type="EMBL" id="ESS61084.1"/>
    </source>
</evidence>
<feature type="compositionally biased region" description="Basic and acidic residues" evidence="1">
    <location>
        <begin position="13"/>
        <end position="22"/>
    </location>
</feature>
<dbReference type="Proteomes" id="UP000017861">
    <property type="component" value="Unassembled WGS sequence"/>
</dbReference>